<name>A0ABW7IYR2_9VIBR</name>
<feature type="domain" description="BIG2" evidence="2">
    <location>
        <begin position="325"/>
        <end position="412"/>
    </location>
</feature>
<evidence type="ECO:0000256" key="1">
    <source>
        <dbReference type="SAM" id="SignalP"/>
    </source>
</evidence>
<evidence type="ECO:0000259" key="2">
    <source>
        <dbReference type="SMART" id="SM00635"/>
    </source>
</evidence>
<gene>
    <name evidence="3" type="ORF">ACGRQ9_15210</name>
</gene>
<sequence length="923" mass="97185">MIKPFFKYFLSLLFLTLLAACGDNNGDKGLLSSTGNGGNSHSSSSLTSIQLTPKFAQIPAGFTQDYTVTALFDDGHTEDMTTNTVWTLSNSAIASMSTNIATGLVMGEVIITATVTVGDVTVKHDATLIVTDASITGLQVTPKSITTITGLEQQYMALAQLSDGSTKDVTHSKNIVWHSSNTNIANINSSGLASALAEGTTTITAELNLNGSSATDSAQLQVNAPSLVELLVTPKNAELPVGLALAYKAEAVFDNGQVFDVTNDHNLTWSSSDESKAIMGDVVFHAKNTKGAIGISVGTTTITATLNHNGTITEASTPLTVTPAVVVSLQLTPPSETIPAGRTQGFTAQAEMSDGSFLDITQDDALSWSSSDPDIATVLSSGPNKADATGVSTGEVTITASGSAHGTVFEATAALTVTEAEPMKLAIEVTNSNVIPIGLEEQMNATLTLTDNTTVDVTHDPNISWQSGSTAHATVSDSGLVKGIAVMENTPINASINYNGITVNSNTINVNIVDSIIQKITIDPLDSMIPNGLTQGFTATAHLSDNSTKDVTNSSLLSWSSDNTKIAAISNTVDYDKGIAYSLSTGTTKINAVYDSSSESGTNTIISADTAADLMVTDAIAISLEISDDASIEEKATHHFNATIIFSDGSIIDATDWDQLTWRSDNTNIATISNSGDTKGTATGIAVGSTLITASLQTSDGDILSDTSMLEVTTITPKPIRIYSDHPNWSDGKYQMQVASAINIALNVEYDDGHVTTITSEPDIWSSDSPNSSIKKSGPGGFNVLLAHIDYETVPHSVPVPPMETMTANVEIDGVPLSWDLEITFKKSRRDNAEHYCKRMDPDGVLGLPTSSQMAELFESLNSNETICSQYGLLLDGECGGDTDLYYTSSYGTYDLRKNIPVGSYTKSPEFVCLADPAFDGIR</sequence>
<comment type="caution">
    <text evidence="3">The sequence shown here is derived from an EMBL/GenBank/DDBJ whole genome shotgun (WGS) entry which is preliminary data.</text>
</comment>
<dbReference type="Pfam" id="PF02368">
    <property type="entry name" value="Big_2"/>
    <property type="match status" value="3"/>
</dbReference>
<dbReference type="RefSeq" id="WP_394608438.1">
    <property type="nucleotide sequence ID" value="NZ_JBIHSJ010000004.1"/>
</dbReference>
<dbReference type="SMART" id="SM00635">
    <property type="entry name" value="BID_2"/>
    <property type="match status" value="6"/>
</dbReference>
<protein>
    <submittedName>
        <fullName evidence="3">Ig domain-containing protein</fullName>
    </submittedName>
</protein>
<accession>A0ABW7IYR2</accession>
<dbReference type="Gene3D" id="2.60.40.1080">
    <property type="match status" value="7"/>
</dbReference>
<feature type="chain" id="PRO_5046127294" evidence="1">
    <location>
        <begin position="20"/>
        <end position="923"/>
    </location>
</feature>
<keyword evidence="4" id="KW-1185">Reference proteome</keyword>
<feature type="domain" description="BIG2" evidence="2">
    <location>
        <begin position="45"/>
        <end position="124"/>
    </location>
</feature>
<feature type="domain" description="BIG2" evidence="2">
    <location>
        <begin position="516"/>
        <end position="604"/>
    </location>
</feature>
<dbReference type="EMBL" id="JBIHSN010000003">
    <property type="protein sequence ID" value="MFH0266794.1"/>
    <property type="molecule type" value="Genomic_DNA"/>
</dbReference>
<feature type="signal peptide" evidence="1">
    <location>
        <begin position="1"/>
        <end position="19"/>
    </location>
</feature>
<dbReference type="PROSITE" id="PS51257">
    <property type="entry name" value="PROKAR_LIPOPROTEIN"/>
    <property type="match status" value="1"/>
</dbReference>
<organism evidence="3 4">
    <name type="scientific">Vibrio rumoiensis</name>
    <dbReference type="NCBI Taxonomy" id="76258"/>
    <lineage>
        <taxon>Bacteria</taxon>
        <taxon>Pseudomonadati</taxon>
        <taxon>Pseudomonadota</taxon>
        <taxon>Gammaproteobacteria</taxon>
        <taxon>Vibrionales</taxon>
        <taxon>Vibrionaceae</taxon>
        <taxon>Vibrio</taxon>
    </lineage>
</organism>
<keyword evidence="1" id="KW-0732">Signal</keyword>
<proteinExistence type="predicted"/>
<dbReference type="Proteomes" id="UP001607151">
    <property type="component" value="Unassembled WGS sequence"/>
</dbReference>
<dbReference type="SUPFAM" id="SSF49373">
    <property type="entry name" value="Invasin/intimin cell-adhesion fragments"/>
    <property type="match status" value="3"/>
</dbReference>
<feature type="domain" description="BIG2" evidence="2">
    <location>
        <begin position="620"/>
        <end position="706"/>
    </location>
</feature>
<feature type="domain" description="BIG2" evidence="2">
    <location>
        <begin position="134"/>
        <end position="218"/>
    </location>
</feature>
<feature type="domain" description="BIG2" evidence="2">
    <location>
        <begin position="226"/>
        <end position="316"/>
    </location>
</feature>
<reference evidence="3 4" key="1">
    <citation type="submission" date="2024-10" db="EMBL/GenBank/DDBJ databases">
        <authorList>
            <person name="Yibar A."/>
            <person name="Saticioglu I.B."/>
            <person name="Duman M."/>
            <person name="Ajmi N."/>
            <person name="Gurler F."/>
            <person name="Ay H."/>
            <person name="Onuk E."/>
            <person name="Guler S."/>
            <person name="Romalde J.L."/>
        </authorList>
    </citation>
    <scope>NUCLEOTIDE SEQUENCE [LARGE SCALE GENOMIC DNA]</scope>
    <source>
        <strain evidence="3 4">14-MA-B</strain>
    </source>
</reference>
<dbReference type="InterPro" id="IPR003343">
    <property type="entry name" value="Big_2"/>
</dbReference>
<evidence type="ECO:0000313" key="4">
    <source>
        <dbReference type="Proteomes" id="UP001607151"/>
    </source>
</evidence>
<evidence type="ECO:0000313" key="3">
    <source>
        <dbReference type="EMBL" id="MFH0266794.1"/>
    </source>
</evidence>
<dbReference type="InterPro" id="IPR008964">
    <property type="entry name" value="Invasin/intimin_cell_adhesion"/>
</dbReference>